<feature type="region of interest" description="Disordered" evidence="1">
    <location>
        <begin position="32"/>
        <end position="66"/>
    </location>
</feature>
<reference evidence="2 3" key="1">
    <citation type="submission" date="2015-01" db="EMBL/GenBank/DDBJ databases">
        <title>Evolution of Trichinella species and genotypes.</title>
        <authorList>
            <person name="Korhonen P.K."/>
            <person name="Edoardo P."/>
            <person name="Giuseppe L.R."/>
            <person name="Gasser R.B."/>
        </authorList>
    </citation>
    <scope>NUCLEOTIDE SEQUENCE [LARGE SCALE GENOMIC DNA]</scope>
    <source>
        <strain evidence="2">ISS176</strain>
    </source>
</reference>
<dbReference type="AlphaFoldDB" id="A0A0V1JCU0"/>
<evidence type="ECO:0000313" key="3">
    <source>
        <dbReference type="Proteomes" id="UP000054826"/>
    </source>
</evidence>
<proteinExistence type="predicted"/>
<protein>
    <submittedName>
        <fullName evidence="2">Uncharacterized protein</fullName>
    </submittedName>
</protein>
<evidence type="ECO:0000256" key="1">
    <source>
        <dbReference type="SAM" id="MobiDB-lite"/>
    </source>
</evidence>
<sequence>MRTQDVDVQNRGLRICPLNKLGTTLINGQATTTTTVKLNPPNESSNRSNYNQRSKLEASPGYTDSS</sequence>
<evidence type="ECO:0000313" key="2">
    <source>
        <dbReference type="EMBL" id="KRZ32792.1"/>
    </source>
</evidence>
<dbReference type="EMBL" id="JYDV01000108">
    <property type="protein sequence ID" value="KRZ32792.1"/>
    <property type="molecule type" value="Genomic_DNA"/>
</dbReference>
<dbReference type="Proteomes" id="UP000054826">
    <property type="component" value="Unassembled WGS sequence"/>
</dbReference>
<gene>
    <name evidence="2" type="ORF">T4C_12303</name>
</gene>
<organism evidence="2 3">
    <name type="scientific">Trichinella pseudospiralis</name>
    <name type="common">Parasitic roundworm</name>
    <dbReference type="NCBI Taxonomy" id="6337"/>
    <lineage>
        <taxon>Eukaryota</taxon>
        <taxon>Metazoa</taxon>
        <taxon>Ecdysozoa</taxon>
        <taxon>Nematoda</taxon>
        <taxon>Enoplea</taxon>
        <taxon>Dorylaimia</taxon>
        <taxon>Trichinellida</taxon>
        <taxon>Trichinellidae</taxon>
        <taxon>Trichinella</taxon>
    </lineage>
</organism>
<accession>A0A0V1JCU0</accession>
<name>A0A0V1JCU0_TRIPS</name>
<feature type="compositionally biased region" description="Polar residues" evidence="1">
    <location>
        <begin position="32"/>
        <end position="53"/>
    </location>
</feature>
<comment type="caution">
    <text evidence="2">The sequence shown here is derived from an EMBL/GenBank/DDBJ whole genome shotgun (WGS) entry which is preliminary data.</text>
</comment>